<sequence length="251" mass="26421">MTGTVDNELGGLRALLLDADDTLVPSEVPAFEASAEVTNRLLAAAGIDRRVTGEELRSEFTGKNFRTTARELAAAAGVEVPDLETWVAEEKRAVTGHLSAVLRPDPEVFEVLRAVSSRLELAAVSSSALARLDGSFRAAGLADLLPPARRFSAEDSLPTPTSKPDPAVYLHACRELGIEPAEGLAVEDSVSGATSAVRAGCPTVGIVAFVPEAEQADRRRRLEDAGAFAVVGTWRELGDLLLPALREGVVG</sequence>
<dbReference type="OrthoDB" id="4102947at2"/>
<dbReference type="Proteomes" id="UP000199406">
    <property type="component" value="Unassembled WGS sequence"/>
</dbReference>
<dbReference type="AlphaFoldDB" id="A0A1G7LUU8"/>
<organism evidence="1 2">
    <name type="scientific">Blastococcus aurantiacus</name>
    <dbReference type="NCBI Taxonomy" id="1550231"/>
    <lineage>
        <taxon>Bacteria</taxon>
        <taxon>Bacillati</taxon>
        <taxon>Actinomycetota</taxon>
        <taxon>Actinomycetes</taxon>
        <taxon>Geodermatophilales</taxon>
        <taxon>Geodermatophilaceae</taxon>
        <taxon>Blastococcus</taxon>
    </lineage>
</organism>
<accession>A0A1G7LUU8</accession>
<evidence type="ECO:0000313" key="1">
    <source>
        <dbReference type="EMBL" id="SDF53144.1"/>
    </source>
</evidence>
<dbReference type="STRING" id="1550231.SAMN05660662_2518"/>
<dbReference type="InterPro" id="IPR036412">
    <property type="entry name" value="HAD-like_sf"/>
</dbReference>
<dbReference type="Pfam" id="PF00702">
    <property type="entry name" value="Hydrolase"/>
    <property type="match status" value="1"/>
</dbReference>
<dbReference type="PANTHER" id="PTHR43434:SF1">
    <property type="entry name" value="PHOSPHOGLYCOLATE PHOSPHATASE"/>
    <property type="match status" value="1"/>
</dbReference>
<dbReference type="SFLD" id="SFLDS00003">
    <property type="entry name" value="Haloacid_Dehalogenase"/>
    <property type="match status" value="1"/>
</dbReference>
<name>A0A1G7LUU8_9ACTN</name>
<evidence type="ECO:0000313" key="2">
    <source>
        <dbReference type="Proteomes" id="UP000199406"/>
    </source>
</evidence>
<dbReference type="GO" id="GO:0006281">
    <property type="term" value="P:DNA repair"/>
    <property type="evidence" value="ECO:0007669"/>
    <property type="project" value="TreeGrafter"/>
</dbReference>
<keyword evidence="2" id="KW-1185">Reference proteome</keyword>
<protein>
    <submittedName>
        <fullName evidence="1">Haloacid dehalogenase superfamily, subfamily IA, variant 3 with third motif having DD or ED</fullName>
    </submittedName>
</protein>
<dbReference type="GO" id="GO:0008967">
    <property type="term" value="F:phosphoglycolate phosphatase activity"/>
    <property type="evidence" value="ECO:0007669"/>
    <property type="project" value="TreeGrafter"/>
</dbReference>
<dbReference type="Gene3D" id="3.40.50.1000">
    <property type="entry name" value="HAD superfamily/HAD-like"/>
    <property type="match status" value="1"/>
</dbReference>
<dbReference type="InterPro" id="IPR006439">
    <property type="entry name" value="HAD-SF_hydro_IA"/>
</dbReference>
<dbReference type="SFLD" id="SFLDG01129">
    <property type="entry name" value="C1.5:_HAD__Beta-PGM__Phosphata"/>
    <property type="match status" value="1"/>
</dbReference>
<dbReference type="InterPro" id="IPR050155">
    <property type="entry name" value="HAD-like_hydrolase_sf"/>
</dbReference>
<dbReference type="EMBL" id="FNBT01000004">
    <property type="protein sequence ID" value="SDF53144.1"/>
    <property type="molecule type" value="Genomic_DNA"/>
</dbReference>
<gene>
    <name evidence="1" type="ORF">SAMN05660662_2518</name>
</gene>
<dbReference type="InterPro" id="IPR023214">
    <property type="entry name" value="HAD_sf"/>
</dbReference>
<dbReference type="NCBIfam" id="TIGR01509">
    <property type="entry name" value="HAD-SF-IA-v3"/>
    <property type="match status" value="1"/>
</dbReference>
<dbReference type="PANTHER" id="PTHR43434">
    <property type="entry name" value="PHOSPHOGLYCOLATE PHOSPHATASE"/>
    <property type="match status" value="1"/>
</dbReference>
<dbReference type="SUPFAM" id="SSF56784">
    <property type="entry name" value="HAD-like"/>
    <property type="match status" value="1"/>
</dbReference>
<dbReference type="RefSeq" id="WP_091766812.1">
    <property type="nucleotide sequence ID" value="NZ_FNBT01000004.1"/>
</dbReference>
<reference evidence="2" key="1">
    <citation type="submission" date="2016-10" db="EMBL/GenBank/DDBJ databases">
        <authorList>
            <person name="Varghese N."/>
            <person name="Submissions S."/>
        </authorList>
    </citation>
    <scope>NUCLEOTIDE SEQUENCE [LARGE SCALE GENOMIC DNA]</scope>
    <source>
        <strain evidence="2">DSM 44268</strain>
    </source>
</reference>
<dbReference type="Gene3D" id="1.10.150.240">
    <property type="entry name" value="Putative phosphatase, domain 2"/>
    <property type="match status" value="1"/>
</dbReference>
<proteinExistence type="predicted"/>
<dbReference type="InterPro" id="IPR023198">
    <property type="entry name" value="PGP-like_dom2"/>
</dbReference>